<evidence type="ECO:0000256" key="4">
    <source>
        <dbReference type="ARBA" id="ARBA00012975"/>
    </source>
</evidence>
<dbReference type="PANTHER" id="PTHR11877">
    <property type="entry name" value="HYDROXYMETHYLGLUTARYL-COA SYNTHASE"/>
    <property type="match status" value="1"/>
</dbReference>
<reference evidence="13" key="2">
    <citation type="submission" date="2013-12" db="EMBL/GenBank/DDBJ databases">
        <authorList>
            <person name="Yu Y."/>
            <person name="Lee S."/>
            <person name="de Baynast K."/>
            <person name="Wissotski M."/>
            <person name="Liu L."/>
            <person name="Talag J."/>
            <person name="Goicoechea J."/>
            <person name="Angelova A."/>
            <person name="Jetty R."/>
            <person name="Kudrna D."/>
            <person name="Golser W."/>
            <person name="Rivera L."/>
            <person name="Zhang J."/>
            <person name="Wing R."/>
        </authorList>
    </citation>
    <scope>NUCLEOTIDE SEQUENCE</scope>
</reference>
<dbReference type="Pfam" id="PF02797">
    <property type="entry name" value="Chal_sti_synt_C"/>
    <property type="match status" value="1"/>
</dbReference>
<reference evidence="12" key="3">
    <citation type="submission" date="2015-04" db="UniProtKB">
        <authorList>
            <consortium name="EnsemblPlants"/>
        </authorList>
    </citation>
    <scope>IDENTIFICATION</scope>
</reference>
<comment type="function">
    <text evidence="1">The primary product of this enzyme is 4,2',4',6'-tetrahydroxychalcone (also termed naringenin-chalcone or chalcone) which can under specific conditions spontaneously isomerize into naringenin.</text>
</comment>
<dbReference type="FunFam" id="3.40.47.10:FF:000025">
    <property type="entry name" value="Chalcone synthase 2"/>
    <property type="match status" value="1"/>
</dbReference>
<evidence type="ECO:0000259" key="11">
    <source>
        <dbReference type="Pfam" id="PF02797"/>
    </source>
</evidence>
<evidence type="ECO:0000256" key="1">
    <source>
        <dbReference type="ARBA" id="ARBA00002969"/>
    </source>
</evidence>
<evidence type="ECO:0000256" key="2">
    <source>
        <dbReference type="ARBA" id="ARBA00004966"/>
    </source>
</evidence>
<keyword evidence="7 9" id="KW-0012">Acyltransferase</keyword>
<keyword evidence="5 9" id="KW-0808">Transferase</keyword>
<dbReference type="EC" id="2.3.1.74" evidence="4"/>
<evidence type="ECO:0000256" key="6">
    <source>
        <dbReference type="ARBA" id="ARBA00023241"/>
    </source>
</evidence>
<proteinExistence type="inferred from homology"/>
<dbReference type="eggNOG" id="ENOG502QRSY">
    <property type="taxonomic scope" value="Eukaryota"/>
</dbReference>
<dbReference type="Gramene" id="LPERR11G12330.1">
    <property type="protein sequence ID" value="LPERR11G12330.1"/>
    <property type="gene ID" value="LPERR11G12330"/>
</dbReference>
<dbReference type="GO" id="GO:0009813">
    <property type="term" value="P:flavonoid biosynthetic process"/>
    <property type="evidence" value="ECO:0007669"/>
    <property type="project" value="UniProtKB-KW"/>
</dbReference>
<dbReference type="InterPro" id="IPR011141">
    <property type="entry name" value="Polyketide_synthase_type-III"/>
</dbReference>
<protein>
    <recommendedName>
        <fullName evidence="4">chalcone synthase</fullName>
        <ecNumber evidence="4">2.3.1.74</ecNumber>
    </recommendedName>
</protein>
<sequence length="392" mass="41130">MAAAANFPVTGGAAVLAIGTANPASIIPQEEYADWYFRVTGSDHLTGLKAKMKRIFEFSSEKSGIKKRHFHHTEQLLADNPDFIDRTLPSLDARLDITATAVPELAAAAARKAIAEWGRPADDITHLVVATTSGGGKLVGADVRLAALLSLRPTVRRTLLYLHGCHAGSAALRVAVDQAKSTTGARVLVACADVSLIAFRGPHEDGDVDTLVLQALFGDGAAAVIIGDVDPVNPVERPIFHVASAAQATIPATEHVVTGRIRQGGLDYHISRELPSLVGEHIGRCLADAIATAGVDVAAGDGGWNDMFWAVHPGGPAILDSVEKRLGLAAGKLEASRRVLSEFGNMTSATVIFVLDELRRGRGGEEGGECGVAVAFGPGVTVETMVLRRAVR</sequence>
<evidence type="ECO:0000256" key="5">
    <source>
        <dbReference type="ARBA" id="ARBA00022679"/>
    </source>
</evidence>
<dbReference type="EnsemblPlants" id="LPERR11G12330.1">
    <property type="protein sequence ID" value="LPERR11G12330.1"/>
    <property type="gene ID" value="LPERR11G12330"/>
</dbReference>
<dbReference type="STRING" id="77586.A0A0D9XSN5"/>
<evidence type="ECO:0000256" key="7">
    <source>
        <dbReference type="ARBA" id="ARBA00023315"/>
    </source>
</evidence>
<dbReference type="Pfam" id="PF00195">
    <property type="entry name" value="Chal_sti_synt_N"/>
    <property type="match status" value="1"/>
</dbReference>
<dbReference type="HOGENOM" id="CLU_034992_2_0_1"/>
<evidence type="ECO:0000256" key="8">
    <source>
        <dbReference type="PIRSR" id="PIRSR000451-1"/>
    </source>
</evidence>
<dbReference type="SUPFAM" id="SSF53901">
    <property type="entry name" value="Thiolase-like"/>
    <property type="match status" value="2"/>
</dbReference>
<evidence type="ECO:0000259" key="10">
    <source>
        <dbReference type="Pfam" id="PF00195"/>
    </source>
</evidence>
<dbReference type="Gene3D" id="3.40.47.10">
    <property type="match status" value="2"/>
</dbReference>
<reference evidence="12 13" key="1">
    <citation type="submission" date="2012-08" db="EMBL/GenBank/DDBJ databases">
        <title>Oryza genome evolution.</title>
        <authorList>
            <person name="Wing R.A."/>
        </authorList>
    </citation>
    <scope>NUCLEOTIDE SEQUENCE</scope>
</reference>
<dbReference type="PIRSF" id="PIRSF000451">
    <property type="entry name" value="PKS_III"/>
    <property type="match status" value="1"/>
</dbReference>
<feature type="active site" description="Acyl-thioester intermediate" evidence="8">
    <location>
        <position position="165"/>
    </location>
</feature>
<dbReference type="InterPro" id="IPR016039">
    <property type="entry name" value="Thiolase-like"/>
</dbReference>
<comment type="similarity">
    <text evidence="3 9">Belongs to the thiolase-like superfamily. Chalcone/stilbene synthases family.</text>
</comment>
<evidence type="ECO:0000313" key="13">
    <source>
        <dbReference type="Proteomes" id="UP000032180"/>
    </source>
</evidence>
<dbReference type="GO" id="GO:0030639">
    <property type="term" value="P:polyketide biosynthetic process"/>
    <property type="evidence" value="ECO:0007669"/>
    <property type="project" value="TreeGrafter"/>
</dbReference>
<dbReference type="PANTHER" id="PTHR11877:SF14">
    <property type="entry name" value="CHALCONE SYNTHASE"/>
    <property type="match status" value="1"/>
</dbReference>
<dbReference type="AlphaFoldDB" id="A0A0D9XSN5"/>
<keyword evidence="13" id="KW-1185">Reference proteome</keyword>
<dbReference type="GO" id="GO:0016210">
    <property type="term" value="F:naringenin-chalcone synthase activity"/>
    <property type="evidence" value="ECO:0007669"/>
    <property type="project" value="UniProtKB-EC"/>
</dbReference>
<dbReference type="CDD" id="cd00831">
    <property type="entry name" value="CHS_like"/>
    <property type="match status" value="1"/>
</dbReference>
<keyword evidence="6" id="KW-0284">Flavonoid biosynthesis</keyword>
<dbReference type="InterPro" id="IPR012328">
    <property type="entry name" value="Chalcone/stilbene_synt_C"/>
</dbReference>
<dbReference type="InterPro" id="IPR001099">
    <property type="entry name" value="Chalcone/stilbene_synt_N"/>
</dbReference>
<accession>A0A0D9XSN5</accession>
<evidence type="ECO:0000256" key="9">
    <source>
        <dbReference type="RuleBase" id="RU003633"/>
    </source>
</evidence>
<dbReference type="FunFam" id="3.40.47.10:FF:000014">
    <property type="entry name" value="Chalcone synthase 1"/>
    <property type="match status" value="1"/>
</dbReference>
<comment type="pathway">
    <text evidence="2">Secondary metabolite biosynthesis; flavonoid biosynthesis.</text>
</comment>
<dbReference type="GO" id="GO:0010208">
    <property type="term" value="P:pollen wall assembly"/>
    <property type="evidence" value="ECO:0007669"/>
    <property type="project" value="UniProtKB-ARBA"/>
</dbReference>
<dbReference type="Proteomes" id="UP000032180">
    <property type="component" value="Chromosome 11"/>
</dbReference>
<organism evidence="12 13">
    <name type="scientific">Leersia perrieri</name>
    <dbReference type="NCBI Taxonomy" id="77586"/>
    <lineage>
        <taxon>Eukaryota</taxon>
        <taxon>Viridiplantae</taxon>
        <taxon>Streptophyta</taxon>
        <taxon>Embryophyta</taxon>
        <taxon>Tracheophyta</taxon>
        <taxon>Spermatophyta</taxon>
        <taxon>Magnoliopsida</taxon>
        <taxon>Liliopsida</taxon>
        <taxon>Poales</taxon>
        <taxon>Poaceae</taxon>
        <taxon>BOP clade</taxon>
        <taxon>Oryzoideae</taxon>
        <taxon>Oryzeae</taxon>
        <taxon>Oryzinae</taxon>
        <taxon>Leersia</taxon>
    </lineage>
</organism>
<feature type="domain" description="Chalcone/stilbene synthase C-terminal" evidence="11">
    <location>
        <begin position="242"/>
        <end position="388"/>
    </location>
</feature>
<feature type="domain" description="Chalcone/stilbene synthase N-terminal" evidence="10">
    <location>
        <begin position="10"/>
        <end position="228"/>
    </location>
</feature>
<evidence type="ECO:0000256" key="3">
    <source>
        <dbReference type="ARBA" id="ARBA00005531"/>
    </source>
</evidence>
<name>A0A0D9XSN5_9ORYZ</name>
<evidence type="ECO:0000313" key="12">
    <source>
        <dbReference type="EnsemblPlants" id="LPERR11G12330.1"/>
    </source>
</evidence>